<dbReference type="Proteomes" id="UP001438292">
    <property type="component" value="Unassembled WGS sequence"/>
</dbReference>
<proteinExistence type="predicted"/>
<dbReference type="Pfam" id="PF19614">
    <property type="entry name" value="DUF6119"/>
    <property type="match status" value="1"/>
</dbReference>
<evidence type="ECO:0000313" key="1">
    <source>
        <dbReference type="EMBL" id="MEO3954317.1"/>
    </source>
</evidence>
<name>A0ABV0H2Y2_9NEIS</name>
<reference evidence="1 2" key="1">
    <citation type="submission" date="2024-05" db="EMBL/GenBank/DDBJ databases">
        <authorList>
            <person name="De Oliveira J.P."/>
            <person name="Noriler S.A."/>
            <person name="De Oliveira A.G."/>
            <person name="Sipoli D.S."/>
        </authorList>
    </citation>
    <scope>NUCLEOTIDE SEQUENCE [LARGE SCALE GENOMIC DNA]</scope>
    <source>
        <strain evidence="1 2">LABIM186</strain>
    </source>
</reference>
<evidence type="ECO:0000313" key="2">
    <source>
        <dbReference type="Proteomes" id="UP001438292"/>
    </source>
</evidence>
<sequence>MKNQYNIYRMESGKLRRLLKKIKMAGLKKQGGIKKLNYNLYFYFSEKYEGSNVTWWESYKPFIKKTIPHPKNIFHYGLLIAIPNDKRNQYIFLASLGKSHFYLNKFIDRDFGISFGIRVANGDSILLKKSHYFTGIKKGDIASYQSFNQNNFIAGESVDHLKLKPIDTETWGEGSIILSDSIQISLTQTPENFDEVIEKIDATSSLNITIDVPKLEKESDTLIINELDENLINSIKNKSGLASITEFNVYGSRIYLSSDIFKYELIKTVNRKYEKIEDIGNELTVNKISEFILKEGIKKPDEIKIRSTNSYGEKLTQNLKDALDFRISHGEDQYITKNGHWYYFNDKFIDFLKKSLQNIPLIKKDDLLEIDYIQWKQAKEIDIRNGLANNKITYREYYFNEKMALTGYQLFDRITHNITTLANVGNNYRVEMADLYHNGEIISLKISDDKIHLIYNIIQSATALELYCKETIKTTYNINTASIWMVCKENINSIFDLNSIQLLLAIENWREKAASYGLATNIYISQHIK</sequence>
<dbReference type="RefSeq" id="WP_347787703.1">
    <property type="nucleotide sequence ID" value="NZ_JBDQQU010000007.1"/>
</dbReference>
<dbReference type="InterPro" id="IPR026487">
    <property type="entry name" value="CHP04141"/>
</dbReference>
<protein>
    <submittedName>
        <fullName evidence="1">DUF6119 family protein</fullName>
    </submittedName>
</protein>
<accession>A0ABV0H2Y2</accession>
<keyword evidence="2" id="KW-1185">Reference proteome</keyword>
<comment type="caution">
    <text evidence="1">The sequence shown here is derived from an EMBL/GenBank/DDBJ whole genome shotgun (WGS) entry which is preliminary data.</text>
</comment>
<gene>
    <name evidence="1" type="ORF">ABH309_07600</name>
</gene>
<dbReference type="NCBIfam" id="TIGR04141">
    <property type="entry name" value="TIGR04141 family sporadically distributed protein"/>
    <property type="match status" value="1"/>
</dbReference>
<organism evidence="1 2">
    <name type="scientific">Chromobacterium piscinae</name>
    <dbReference type="NCBI Taxonomy" id="686831"/>
    <lineage>
        <taxon>Bacteria</taxon>
        <taxon>Pseudomonadati</taxon>
        <taxon>Pseudomonadota</taxon>
        <taxon>Betaproteobacteria</taxon>
        <taxon>Neisseriales</taxon>
        <taxon>Chromobacteriaceae</taxon>
        <taxon>Chromobacterium</taxon>
    </lineage>
</organism>
<dbReference type="EMBL" id="JBDQQU010000007">
    <property type="protein sequence ID" value="MEO3954317.1"/>
    <property type="molecule type" value="Genomic_DNA"/>
</dbReference>